<dbReference type="InterPro" id="IPR051541">
    <property type="entry name" value="PTS_SugarTrans_NitroReg"/>
</dbReference>
<dbReference type="Proteomes" id="UP000017052">
    <property type="component" value="Unassembled WGS sequence"/>
</dbReference>
<accession>U2S5A0</accession>
<feature type="domain" description="PTS EIIA type-2" evidence="1">
    <location>
        <begin position="23"/>
        <end position="169"/>
    </location>
</feature>
<proteinExistence type="predicted"/>
<dbReference type="GeneID" id="95359487"/>
<gene>
    <name evidence="2" type="ORF">HMPREF0682_1836</name>
</gene>
<keyword evidence="3" id="KW-1185">Reference proteome</keyword>
<dbReference type="AlphaFoldDB" id="U2S5A0"/>
<comment type="caution">
    <text evidence="2">The sequence shown here is derived from an EMBL/GenBank/DDBJ whole genome shotgun (WGS) entry which is preliminary data.</text>
</comment>
<dbReference type="InterPro" id="IPR016152">
    <property type="entry name" value="PTrfase/Anion_transptr"/>
</dbReference>
<evidence type="ECO:0000313" key="2">
    <source>
        <dbReference type="EMBL" id="ERK60863.1"/>
    </source>
</evidence>
<sequence>MFPEPDPEKIIDIEMKDSTIVTVSIPSELVHVGLSVAGREELFTTMAAQLERLGYIRSTFLEGLLARESRFPTGLPISGGVAIPHTDPEHVRSSCISIATLKSPVPFGQMGGDDEEIPVRLVLMLALHESDDHLTVLQQMMKNLRNTDFVEELLASDSTPGIVERTRAVLDP</sequence>
<dbReference type="PROSITE" id="PS51094">
    <property type="entry name" value="PTS_EIIA_TYPE_2"/>
    <property type="match status" value="1"/>
</dbReference>
<evidence type="ECO:0000259" key="1">
    <source>
        <dbReference type="PROSITE" id="PS51094"/>
    </source>
</evidence>
<reference evidence="2" key="1">
    <citation type="submission" date="2013-08" db="EMBL/GenBank/DDBJ databases">
        <authorList>
            <person name="Durkin A.S."/>
            <person name="Haft D.R."/>
            <person name="McCorrison J."/>
            <person name="Torralba M."/>
            <person name="Gillis M."/>
            <person name="Haft D.H."/>
            <person name="Methe B."/>
            <person name="Sutton G."/>
            <person name="Nelson K.E."/>
        </authorList>
    </citation>
    <scope>NUCLEOTIDE SEQUENCE [LARGE SCALE GENOMIC DNA]</scope>
    <source>
        <strain evidence="2">F0233</strain>
    </source>
</reference>
<dbReference type="RefSeq" id="WP_021796681.1">
    <property type="nucleotide sequence ID" value="NZ_ACVN02000071.1"/>
</dbReference>
<dbReference type="InterPro" id="IPR002178">
    <property type="entry name" value="PTS_EIIA_type-2_dom"/>
</dbReference>
<dbReference type="SUPFAM" id="SSF55804">
    <property type="entry name" value="Phoshotransferase/anion transport protein"/>
    <property type="match status" value="1"/>
</dbReference>
<dbReference type="PANTHER" id="PTHR47738">
    <property type="entry name" value="PTS SYSTEM FRUCTOSE-LIKE EIIA COMPONENT-RELATED"/>
    <property type="match status" value="1"/>
</dbReference>
<dbReference type="CDD" id="cd00211">
    <property type="entry name" value="PTS_IIA_fru"/>
    <property type="match status" value="1"/>
</dbReference>
<dbReference type="EMBL" id="ACVN02000071">
    <property type="protein sequence ID" value="ERK60863.1"/>
    <property type="molecule type" value="Genomic_DNA"/>
</dbReference>
<dbReference type="Gene3D" id="3.40.930.10">
    <property type="entry name" value="Mannitol-specific EII, Chain A"/>
    <property type="match status" value="1"/>
</dbReference>
<dbReference type="Pfam" id="PF00359">
    <property type="entry name" value="PTS_EIIA_2"/>
    <property type="match status" value="1"/>
</dbReference>
<organism evidence="2 3">
    <name type="scientific">Propionibacterium acidifaciens F0233</name>
    <dbReference type="NCBI Taxonomy" id="553198"/>
    <lineage>
        <taxon>Bacteria</taxon>
        <taxon>Bacillati</taxon>
        <taxon>Actinomycetota</taxon>
        <taxon>Actinomycetes</taxon>
        <taxon>Propionibacteriales</taxon>
        <taxon>Propionibacteriaceae</taxon>
        <taxon>Propionibacterium</taxon>
    </lineage>
</organism>
<evidence type="ECO:0000313" key="3">
    <source>
        <dbReference type="Proteomes" id="UP000017052"/>
    </source>
</evidence>
<protein>
    <submittedName>
        <fullName evidence="2">Phosphoenolpyruvate-dependent sugar PTS family porter, EIIA 2 component</fullName>
    </submittedName>
</protein>
<name>U2S5A0_9ACTN</name>
<dbReference type="PANTHER" id="PTHR47738:SF3">
    <property type="entry name" value="PHOSPHOTRANSFERASE SYSTEM MANNITOL_FRUCTOSE-SPECIFIC IIA DOMAIN CONTAINING PROTEIN"/>
    <property type="match status" value="1"/>
</dbReference>